<dbReference type="Pfam" id="PF03634">
    <property type="entry name" value="TCP"/>
    <property type="match status" value="1"/>
</dbReference>
<evidence type="ECO:0000256" key="4">
    <source>
        <dbReference type="ARBA" id="ARBA00023163"/>
    </source>
</evidence>
<dbReference type="PANTHER" id="PTHR31072:SF93">
    <property type="entry name" value="TRANSCRIPTION FACTOR TCP24"/>
    <property type="match status" value="1"/>
</dbReference>
<feature type="domain" description="TCP" evidence="7">
    <location>
        <begin position="62"/>
        <end position="120"/>
    </location>
</feature>
<sequence>MEMDEKRNESKQSIFKLGQMEYHRNANEDGGANENFISGSNRLPQWPTHSSRIYRVSGASGGKDRHSKVFTSKGLRDRRVRLSVSTAIQFYDLQDRLGYDQPSKAIEWLLNAASTAIAELPSLGSSFAELSSPAAAQTIPEPRMAVVPDHEPQQQQNLSMSKSGSSSTSENSKGSVLSLSRSEVRIESRKRARQRAARYKDREGALDLLVTTDNSHGRNETLNLDNSLTELLTAATSGTGGSSNPLHLPASSVTADHFAQSSLFTRAPTQSQKNHTQKQLSSFSSPQAHFLNSSAAPTMVPYHMTFAAAPTAAEDHPEMQQVSFIQDNMDYNSNINFSIATGFTGFQRGTLQSNSSPHLTQHQHYLLRFSSPPSCMDGPFMPLVFGAASTEEDFHPGFDSRPQLNKKPTTPFMLDGYRSEDINGKGKS</sequence>
<dbReference type="PANTHER" id="PTHR31072">
    <property type="entry name" value="TRANSCRIPTION FACTOR TCP4-RELATED"/>
    <property type="match status" value="1"/>
</dbReference>
<evidence type="ECO:0000256" key="6">
    <source>
        <dbReference type="SAM" id="MobiDB-lite"/>
    </source>
</evidence>
<dbReference type="GO" id="GO:0003700">
    <property type="term" value="F:DNA-binding transcription factor activity"/>
    <property type="evidence" value="ECO:0007669"/>
    <property type="project" value="InterPro"/>
</dbReference>
<evidence type="ECO:0000313" key="8">
    <source>
        <dbReference type="EMBL" id="KAG0466143.1"/>
    </source>
</evidence>
<accession>A0A835QC36</accession>
<dbReference type="EMBL" id="JADCNL010000009">
    <property type="protein sequence ID" value="KAG0466143.1"/>
    <property type="molecule type" value="Genomic_DNA"/>
</dbReference>
<comment type="caution">
    <text evidence="8">The sequence shown here is derived from an EMBL/GenBank/DDBJ whole genome shotgun (WGS) entry which is preliminary data.</text>
</comment>
<keyword evidence="3" id="KW-0238">DNA-binding</keyword>
<evidence type="ECO:0000313" key="9">
    <source>
        <dbReference type="Proteomes" id="UP000636800"/>
    </source>
</evidence>
<dbReference type="PROSITE" id="PS51369">
    <property type="entry name" value="TCP"/>
    <property type="match status" value="1"/>
</dbReference>
<name>A0A835QC36_VANPL</name>
<organism evidence="8 9">
    <name type="scientific">Vanilla planifolia</name>
    <name type="common">Vanilla</name>
    <dbReference type="NCBI Taxonomy" id="51239"/>
    <lineage>
        <taxon>Eukaryota</taxon>
        <taxon>Viridiplantae</taxon>
        <taxon>Streptophyta</taxon>
        <taxon>Embryophyta</taxon>
        <taxon>Tracheophyta</taxon>
        <taxon>Spermatophyta</taxon>
        <taxon>Magnoliopsida</taxon>
        <taxon>Liliopsida</taxon>
        <taxon>Asparagales</taxon>
        <taxon>Orchidaceae</taxon>
        <taxon>Vanilloideae</taxon>
        <taxon>Vanilleae</taxon>
        <taxon>Vanilla</taxon>
    </lineage>
</organism>
<dbReference type="Proteomes" id="UP000636800">
    <property type="component" value="Unassembled WGS sequence"/>
</dbReference>
<evidence type="ECO:0000256" key="3">
    <source>
        <dbReference type="ARBA" id="ARBA00023125"/>
    </source>
</evidence>
<feature type="compositionally biased region" description="Low complexity" evidence="6">
    <location>
        <begin position="159"/>
        <end position="175"/>
    </location>
</feature>
<dbReference type="AlphaFoldDB" id="A0A835QC36"/>
<evidence type="ECO:0000256" key="1">
    <source>
        <dbReference type="ARBA" id="ARBA00004123"/>
    </source>
</evidence>
<dbReference type="OrthoDB" id="1937743at2759"/>
<keyword evidence="2" id="KW-0805">Transcription regulation</keyword>
<keyword evidence="5" id="KW-0539">Nucleus</keyword>
<dbReference type="GO" id="GO:0005634">
    <property type="term" value="C:nucleus"/>
    <property type="evidence" value="ECO:0007669"/>
    <property type="project" value="UniProtKB-SubCell"/>
</dbReference>
<protein>
    <recommendedName>
        <fullName evidence="7">TCP domain-containing protein</fullName>
    </recommendedName>
</protein>
<gene>
    <name evidence="8" type="ORF">HPP92_017723</name>
</gene>
<feature type="region of interest" description="Disordered" evidence="6">
    <location>
        <begin position="394"/>
        <end position="428"/>
    </location>
</feature>
<evidence type="ECO:0000259" key="7">
    <source>
        <dbReference type="PROSITE" id="PS51369"/>
    </source>
</evidence>
<dbReference type="InterPro" id="IPR017887">
    <property type="entry name" value="TF_TCP_subgr"/>
</dbReference>
<dbReference type="GO" id="GO:0043565">
    <property type="term" value="F:sequence-specific DNA binding"/>
    <property type="evidence" value="ECO:0007669"/>
    <property type="project" value="TreeGrafter"/>
</dbReference>
<reference evidence="8 9" key="1">
    <citation type="journal article" date="2020" name="Nat. Food">
        <title>A phased Vanilla planifolia genome enables genetic improvement of flavour and production.</title>
        <authorList>
            <person name="Hasing T."/>
            <person name="Tang H."/>
            <person name="Brym M."/>
            <person name="Khazi F."/>
            <person name="Huang T."/>
            <person name="Chambers A.H."/>
        </authorList>
    </citation>
    <scope>NUCLEOTIDE SEQUENCE [LARGE SCALE GENOMIC DNA]</scope>
    <source>
        <tissue evidence="8">Leaf</tissue>
    </source>
</reference>
<evidence type="ECO:0000256" key="5">
    <source>
        <dbReference type="ARBA" id="ARBA00023242"/>
    </source>
</evidence>
<feature type="region of interest" description="Disordered" evidence="6">
    <location>
        <begin position="266"/>
        <end position="285"/>
    </location>
</feature>
<dbReference type="InterPro" id="IPR005333">
    <property type="entry name" value="Transcription_factor_TCP"/>
</dbReference>
<comment type="subcellular location">
    <subcellularLocation>
        <location evidence="1">Nucleus</location>
    </subcellularLocation>
</comment>
<keyword evidence="4" id="KW-0804">Transcription</keyword>
<feature type="compositionally biased region" description="Basic and acidic residues" evidence="6">
    <location>
        <begin position="417"/>
        <end position="428"/>
    </location>
</feature>
<dbReference type="GO" id="GO:2000032">
    <property type="term" value="P:regulation of secondary shoot formation"/>
    <property type="evidence" value="ECO:0007669"/>
    <property type="project" value="TreeGrafter"/>
</dbReference>
<proteinExistence type="predicted"/>
<evidence type="ECO:0000256" key="2">
    <source>
        <dbReference type="ARBA" id="ARBA00023015"/>
    </source>
</evidence>
<keyword evidence="9" id="KW-1185">Reference proteome</keyword>
<feature type="region of interest" description="Disordered" evidence="6">
    <location>
        <begin position="148"/>
        <end position="199"/>
    </location>
</feature>